<feature type="domain" description="NlpC/P60" evidence="6">
    <location>
        <begin position="49"/>
        <end position="182"/>
    </location>
</feature>
<dbReference type="Proteomes" id="UP000234420">
    <property type="component" value="Unassembled WGS sequence"/>
</dbReference>
<sequence length="188" mass="21338">MNIYFKAILPLSLLFVVACESNVNASPQTIKEISIFHKKNIRQSTATKTTENHKMISFAKQYLGTRYVWGGITPKGFDCSGFIQYVYKHFDIYIPRTTASYTQLFDKSTPLKKAKVGDLIIFTGTNLKIRKPGHAGIITEVKPGRLKFIHSSSSKKHFGVTETSYYQSGYPKRFLTVIKMPNPSKRES</sequence>
<dbReference type="AlphaFoldDB" id="A0A2N4UNZ0"/>
<dbReference type="EMBL" id="NPIB01000025">
    <property type="protein sequence ID" value="PLC56737.1"/>
    <property type="molecule type" value="Genomic_DNA"/>
</dbReference>
<evidence type="ECO:0000256" key="1">
    <source>
        <dbReference type="ARBA" id="ARBA00007074"/>
    </source>
</evidence>
<evidence type="ECO:0000256" key="2">
    <source>
        <dbReference type="ARBA" id="ARBA00022670"/>
    </source>
</evidence>
<name>A0A2N4UNZ0_9GAMM</name>
<dbReference type="SUPFAM" id="SSF54001">
    <property type="entry name" value="Cysteine proteinases"/>
    <property type="match status" value="1"/>
</dbReference>
<evidence type="ECO:0000313" key="7">
    <source>
        <dbReference type="EMBL" id="PLC56737.1"/>
    </source>
</evidence>
<dbReference type="Pfam" id="PF00877">
    <property type="entry name" value="NLPC_P60"/>
    <property type="match status" value="1"/>
</dbReference>
<dbReference type="PANTHER" id="PTHR47053:SF1">
    <property type="entry name" value="MUREIN DD-ENDOPEPTIDASE MEPH-RELATED"/>
    <property type="match status" value="1"/>
</dbReference>
<organism evidence="7 8">
    <name type="scientific">Photobacterium carnosum</name>
    <dbReference type="NCBI Taxonomy" id="2023717"/>
    <lineage>
        <taxon>Bacteria</taxon>
        <taxon>Pseudomonadati</taxon>
        <taxon>Pseudomonadota</taxon>
        <taxon>Gammaproteobacteria</taxon>
        <taxon>Vibrionales</taxon>
        <taxon>Vibrionaceae</taxon>
        <taxon>Photobacterium</taxon>
    </lineage>
</organism>
<dbReference type="GO" id="GO:0006508">
    <property type="term" value="P:proteolysis"/>
    <property type="evidence" value="ECO:0007669"/>
    <property type="project" value="UniProtKB-KW"/>
</dbReference>
<dbReference type="PROSITE" id="PS51935">
    <property type="entry name" value="NLPC_P60"/>
    <property type="match status" value="1"/>
</dbReference>
<evidence type="ECO:0000313" key="8">
    <source>
        <dbReference type="Proteomes" id="UP000234420"/>
    </source>
</evidence>
<feature type="signal peptide" evidence="5">
    <location>
        <begin position="1"/>
        <end position="25"/>
    </location>
</feature>
<evidence type="ECO:0000256" key="4">
    <source>
        <dbReference type="ARBA" id="ARBA00022807"/>
    </source>
</evidence>
<accession>A0A2N4UNZ0</accession>
<evidence type="ECO:0000256" key="5">
    <source>
        <dbReference type="SAM" id="SignalP"/>
    </source>
</evidence>
<keyword evidence="2" id="KW-0645">Protease</keyword>
<protein>
    <submittedName>
        <fullName evidence="7">Hydrolase</fullName>
    </submittedName>
</protein>
<dbReference type="RefSeq" id="WP_101769817.1">
    <property type="nucleotide sequence ID" value="NZ_BPPU01000001.1"/>
</dbReference>
<dbReference type="GO" id="GO:0008234">
    <property type="term" value="F:cysteine-type peptidase activity"/>
    <property type="evidence" value="ECO:0007669"/>
    <property type="project" value="UniProtKB-KW"/>
</dbReference>
<keyword evidence="4" id="KW-0788">Thiol protease</keyword>
<evidence type="ECO:0000256" key="3">
    <source>
        <dbReference type="ARBA" id="ARBA00022801"/>
    </source>
</evidence>
<dbReference type="PANTHER" id="PTHR47053">
    <property type="entry name" value="MUREIN DD-ENDOPEPTIDASE MEPH-RELATED"/>
    <property type="match status" value="1"/>
</dbReference>
<feature type="chain" id="PRO_5014807676" evidence="5">
    <location>
        <begin position="26"/>
        <end position="188"/>
    </location>
</feature>
<dbReference type="InterPro" id="IPR000064">
    <property type="entry name" value="NLP_P60_dom"/>
</dbReference>
<dbReference type="InterPro" id="IPR051202">
    <property type="entry name" value="Peptidase_C40"/>
</dbReference>
<dbReference type="Gene3D" id="3.90.1720.10">
    <property type="entry name" value="endopeptidase domain like (from Nostoc punctiforme)"/>
    <property type="match status" value="1"/>
</dbReference>
<comment type="similarity">
    <text evidence="1">Belongs to the peptidase C40 family.</text>
</comment>
<reference evidence="7 8" key="1">
    <citation type="journal article" date="2018" name="Syst. Appl. Microbiol.">
        <title>Photobacterium carnosum sp. nov., isolated from spoiled modified atmosphere packaged poultry meat.</title>
        <authorList>
            <person name="Hilgarth M."/>
            <person name="Fuertes S."/>
            <person name="Ehrmann M."/>
            <person name="Vogel R.F."/>
        </authorList>
    </citation>
    <scope>NUCLEOTIDE SEQUENCE [LARGE SCALE GENOMIC DNA]</scope>
    <source>
        <strain evidence="7 8">TMW 2.2021</strain>
    </source>
</reference>
<proteinExistence type="inferred from homology"/>
<gene>
    <name evidence="7" type="ORF">CIK00_16820</name>
</gene>
<dbReference type="InterPro" id="IPR038765">
    <property type="entry name" value="Papain-like_cys_pep_sf"/>
</dbReference>
<comment type="caution">
    <text evidence="7">The sequence shown here is derived from an EMBL/GenBank/DDBJ whole genome shotgun (WGS) entry which is preliminary data.</text>
</comment>
<keyword evidence="3 7" id="KW-0378">Hydrolase</keyword>
<keyword evidence="5" id="KW-0732">Signal</keyword>
<dbReference type="PROSITE" id="PS51257">
    <property type="entry name" value="PROKAR_LIPOPROTEIN"/>
    <property type="match status" value="1"/>
</dbReference>
<keyword evidence="8" id="KW-1185">Reference proteome</keyword>
<evidence type="ECO:0000259" key="6">
    <source>
        <dbReference type="PROSITE" id="PS51935"/>
    </source>
</evidence>